<dbReference type="EMBL" id="QJUP01000020">
    <property type="protein sequence ID" value="TBU93494.1"/>
    <property type="molecule type" value="Genomic_DNA"/>
</dbReference>
<comment type="caution">
    <text evidence="3">The sequence shown here is derived from an EMBL/GenBank/DDBJ whole genome shotgun (WGS) entry which is preliminary data.</text>
</comment>
<evidence type="ECO:0000259" key="2">
    <source>
        <dbReference type="SMART" id="SM01126"/>
    </source>
</evidence>
<accession>A0A4Q9R2N3</accession>
<feature type="domain" description="ISXO2-like transposase" evidence="2">
    <location>
        <begin position="140"/>
        <end position="293"/>
    </location>
</feature>
<dbReference type="Pfam" id="PF12762">
    <property type="entry name" value="DDE_Tnp_IS1595"/>
    <property type="match status" value="1"/>
</dbReference>
<name>A0A4Q9R2N3_9GAMM</name>
<organism evidence="3 4">
    <name type="scientific">Stutzerimonas kirkiae</name>
    <dbReference type="NCBI Taxonomy" id="2211392"/>
    <lineage>
        <taxon>Bacteria</taxon>
        <taxon>Pseudomonadati</taxon>
        <taxon>Pseudomonadota</taxon>
        <taxon>Gammaproteobacteria</taxon>
        <taxon>Pseudomonadales</taxon>
        <taxon>Pseudomonadaceae</taxon>
        <taxon>Stutzerimonas</taxon>
    </lineage>
</organism>
<evidence type="ECO:0000313" key="4">
    <source>
        <dbReference type="Proteomes" id="UP000292639"/>
    </source>
</evidence>
<dbReference type="SMART" id="SM01126">
    <property type="entry name" value="DDE_Tnp_IS1595"/>
    <property type="match status" value="1"/>
</dbReference>
<reference evidence="3 4" key="1">
    <citation type="submission" date="2018-06" db="EMBL/GenBank/DDBJ databases">
        <title>Three novel Pseudomonas species isolated from symptomatic oak.</title>
        <authorList>
            <person name="Bueno-Gonzalez V."/>
            <person name="Brady C."/>
        </authorList>
    </citation>
    <scope>NUCLEOTIDE SEQUENCE [LARGE SCALE GENOMIC DNA]</scope>
    <source>
        <strain evidence="3 4">P17C</strain>
    </source>
</reference>
<dbReference type="AlphaFoldDB" id="A0A4Q9R2N3"/>
<evidence type="ECO:0000313" key="3">
    <source>
        <dbReference type="EMBL" id="TBU93494.1"/>
    </source>
</evidence>
<gene>
    <name evidence="3" type="ORF">DNJ96_13715</name>
</gene>
<dbReference type="RefSeq" id="WP_131184820.1">
    <property type="nucleotide sequence ID" value="NZ_QJUO01000018.1"/>
</dbReference>
<proteinExistence type="predicted"/>
<dbReference type="Pfam" id="PF13384">
    <property type="entry name" value="HTH_23"/>
    <property type="match status" value="1"/>
</dbReference>
<evidence type="ECO:0000256" key="1">
    <source>
        <dbReference type="SAM" id="MobiDB-lite"/>
    </source>
</evidence>
<feature type="region of interest" description="Disordered" evidence="1">
    <location>
        <begin position="158"/>
        <end position="179"/>
    </location>
</feature>
<dbReference type="InterPro" id="IPR024445">
    <property type="entry name" value="Tnp_ISXO2-like"/>
</dbReference>
<dbReference type="Proteomes" id="UP000292639">
    <property type="component" value="Unassembled WGS sequence"/>
</dbReference>
<dbReference type="NCBIfam" id="NF033547">
    <property type="entry name" value="transpos_IS1595"/>
    <property type="match status" value="1"/>
</dbReference>
<keyword evidence="4" id="KW-1185">Reference proteome</keyword>
<protein>
    <submittedName>
        <fullName evidence="3">IS1595 family transposase</fullName>
    </submittedName>
</protein>
<sequence>MDTQAFQHWLAQLNQLSAKQRSALQHALHERPRQDRLEGSLPDLNACPHCAAPAAQLAPWGWSRGLRRYRCRTCRCTCNALTATGLAHLRKADHWPDYAQALIDGLTVRKAARQCGISKNTAFLWRHRFLAQAAEHHDRRETGIVEVDETFFLESFKGQRDMPRPPRKRGGVSKARGTGPDQIPVLVVRDREGRTADFQLEKLDGPHVSAALNPLVDKAAVLCSDGAAVYTAFARRSGITHKVVHARPGSRVREAAFHIQNVNACHSRLKGWMVRFHGVATKYLVNYLGWRRMLERYRQTIQPSYCLQEAVGRPMQHVTGA</sequence>